<organism evidence="3 4">
    <name type="scientific">Kribbella soli</name>
    <dbReference type="NCBI Taxonomy" id="1124743"/>
    <lineage>
        <taxon>Bacteria</taxon>
        <taxon>Bacillati</taxon>
        <taxon>Actinomycetota</taxon>
        <taxon>Actinomycetes</taxon>
        <taxon>Propionibacteriales</taxon>
        <taxon>Kribbellaceae</taxon>
        <taxon>Kribbella</taxon>
    </lineage>
</organism>
<dbReference type="InterPro" id="IPR019920">
    <property type="entry name" value="F420-binding_dom_put"/>
</dbReference>
<dbReference type="PANTHER" id="PTHR35176">
    <property type="entry name" value="HEME OXYGENASE HI_0854-RELATED"/>
    <property type="match status" value="1"/>
</dbReference>
<dbReference type="GO" id="GO:0016627">
    <property type="term" value="F:oxidoreductase activity, acting on the CH-CH group of donors"/>
    <property type="evidence" value="ECO:0007669"/>
    <property type="project" value="TreeGrafter"/>
</dbReference>
<name>A0A4R0HLF0_9ACTN</name>
<dbReference type="PANTHER" id="PTHR35176:SF6">
    <property type="entry name" value="HEME OXYGENASE HI_0854-RELATED"/>
    <property type="match status" value="1"/>
</dbReference>
<sequence length="143" mass="16121">MNLPQSSHRLFDEPKDVTLITIDPDGSPHAAMVWVGRDGDDLLIGVEEKHRKTRNLRRDPRVTLVVEDDRPSPRGLTQYLVVRGTATLDGPGTPQYKVLMDRLTRKYLGRDEFPFGNEQVYAGATVVRVSVERVTGEGPWVVR</sequence>
<dbReference type="Proteomes" id="UP000292346">
    <property type="component" value="Unassembled WGS sequence"/>
</dbReference>
<dbReference type="NCBIfam" id="TIGR03618">
    <property type="entry name" value="Rv1155_F420"/>
    <property type="match status" value="1"/>
</dbReference>
<comment type="caution">
    <text evidence="3">The sequence shown here is derived from an EMBL/GenBank/DDBJ whole genome shotgun (WGS) entry which is preliminary data.</text>
</comment>
<evidence type="ECO:0000313" key="3">
    <source>
        <dbReference type="EMBL" id="TCC11068.1"/>
    </source>
</evidence>
<dbReference type="Pfam" id="PF01243">
    <property type="entry name" value="PNPOx_N"/>
    <property type="match status" value="1"/>
</dbReference>
<dbReference type="SUPFAM" id="SSF50475">
    <property type="entry name" value="FMN-binding split barrel"/>
    <property type="match status" value="1"/>
</dbReference>
<reference evidence="3 4" key="1">
    <citation type="submission" date="2019-02" db="EMBL/GenBank/DDBJ databases">
        <title>Kribbella capetownensis sp. nov. and Kribbella speibonae sp. nov., isolated from soil.</title>
        <authorList>
            <person name="Curtis S.M."/>
            <person name="Norton I."/>
            <person name="Everest G.J."/>
            <person name="Meyers P.R."/>
        </authorList>
    </citation>
    <scope>NUCLEOTIDE SEQUENCE [LARGE SCALE GENOMIC DNA]</scope>
    <source>
        <strain evidence="3 4">KCTC 29219</strain>
    </source>
</reference>
<dbReference type="InterPro" id="IPR012349">
    <property type="entry name" value="Split_barrel_FMN-bd"/>
</dbReference>
<dbReference type="GO" id="GO:0005829">
    <property type="term" value="C:cytosol"/>
    <property type="evidence" value="ECO:0007669"/>
    <property type="project" value="TreeGrafter"/>
</dbReference>
<evidence type="ECO:0000259" key="2">
    <source>
        <dbReference type="Pfam" id="PF01243"/>
    </source>
</evidence>
<keyword evidence="1" id="KW-0560">Oxidoreductase</keyword>
<dbReference type="InterPro" id="IPR011576">
    <property type="entry name" value="Pyridox_Oxase_N"/>
</dbReference>
<evidence type="ECO:0000313" key="4">
    <source>
        <dbReference type="Proteomes" id="UP000292346"/>
    </source>
</evidence>
<dbReference type="OrthoDB" id="158738at2"/>
<proteinExistence type="predicted"/>
<dbReference type="EMBL" id="SJJZ01000001">
    <property type="protein sequence ID" value="TCC11068.1"/>
    <property type="molecule type" value="Genomic_DNA"/>
</dbReference>
<accession>A0A4R0HLF0</accession>
<protein>
    <submittedName>
        <fullName evidence="3">PPOX class F420-dependent oxidoreductase</fullName>
    </submittedName>
</protein>
<dbReference type="InterPro" id="IPR052019">
    <property type="entry name" value="F420H2_bilvrd_red/Heme_oxyg"/>
</dbReference>
<dbReference type="RefSeq" id="WP_131335451.1">
    <property type="nucleotide sequence ID" value="NZ_SJJZ01000001.1"/>
</dbReference>
<dbReference type="Gene3D" id="2.30.110.10">
    <property type="entry name" value="Electron Transport, Fmn-binding Protein, Chain A"/>
    <property type="match status" value="1"/>
</dbReference>
<feature type="domain" description="Pyridoxamine 5'-phosphate oxidase N-terminal" evidence="2">
    <location>
        <begin position="10"/>
        <end position="135"/>
    </location>
</feature>
<dbReference type="GO" id="GO:0070967">
    <property type="term" value="F:coenzyme F420 binding"/>
    <property type="evidence" value="ECO:0007669"/>
    <property type="project" value="TreeGrafter"/>
</dbReference>
<keyword evidence="4" id="KW-1185">Reference proteome</keyword>
<gene>
    <name evidence="3" type="ORF">E0H45_07195</name>
</gene>
<dbReference type="AlphaFoldDB" id="A0A4R0HLF0"/>
<evidence type="ECO:0000256" key="1">
    <source>
        <dbReference type="ARBA" id="ARBA00023002"/>
    </source>
</evidence>